<dbReference type="EMBL" id="ADMG01000051">
    <property type="protein sequence ID" value="EKB30171.1"/>
    <property type="molecule type" value="Genomic_DNA"/>
</dbReference>
<dbReference type="EMBL" id="ADMG01000052">
    <property type="protein sequence ID" value="EKB30153.1"/>
    <property type="molecule type" value="Genomic_DNA"/>
</dbReference>
<reference evidence="2 4" key="1">
    <citation type="submission" date="2012-05" db="EMBL/GenBank/DDBJ databases">
        <title>The Genome Sequence of Sutterella wadsworthensis 2_1_59BFAA.</title>
        <authorList>
            <consortium name="The Broad Institute Genome Sequencing Platform"/>
            <person name="Earl A."/>
            <person name="Ward D."/>
            <person name="Feldgarden M."/>
            <person name="Gevers D."/>
            <person name="Daigneault M."/>
            <person name="Strauss J."/>
            <person name="Allen-Vercoe E."/>
            <person name="Walker B."/>
            <person name="Young S.K."/>
            <person name="Zeng Q."/>
            <person name="Gargeya S."/>
            <person name="Fitzgerald M."/>
            <person name="Haas B."/>
            <person name="Abouelleil A."/>
            <person name="Alvarado L."/>
            <person name="Arachchi H.M."/>
            <person name="Berlin A.M."/>
            <person name="Chapman S.B."/>
            <person name="Goldberg J."/>
            <person name="Griggs A."/>
            <person name="Gujja S."/>
            <person name="Hansen M."/>
            <person name="Howarth C."/>
            <person name="Imamovic A."/>
            <person name="Larimer J."/>
            <person name="McCowen C."/>
            <person name="Montmayeur A."/>
            <person name="Murphy C."/>
            <person name="Neiman D."/>
            <person name="Pearson M."/>
            <person name="Priest M."/>
            <person name="Roberts A."/>
            <person name="Saif S."/>
            <person name="Shea T."/>
            <person name="Sisk P."/>
            <person name="Sykes S."/>
            <person name="Wortman J."/>
            <person name="Nusbaum C."/>
            <person name="Birren B."/>
        </authorList>
    </citation>
    <scope>NUCLEOTIDE SEQUENCE [LARGE SCALE GENOMIC DNA]</scope>
    <source>
        <strain evidence="2 4">2_1_59BFAA</strain>
    </source>
</reference>
<proteinExistence type="predicted"/>
<gene>
    <name evidence="3" type="ORF">HMPREF9465_01351</name>
    <name evidence="2" type="ORF">HMPREF9465_02178</name>
    <name evidence="1" type="ORF">HMPREF9465_02219</name>
</gene>
<accession>K1JJ39</accession>
<comment type="caution">
    <text evidence="2">The sequence shown here is derived from an EMBL/GenBank/DDBJ whole genome shotgun (WGS) entry which is preliminary data.</text>
</comment>
<keyword evidence="4" id="KW-1185">Reference proteome</keyword>
<dbReference type="Proteomes" id="UP000005835">
    <property type="component" value="Unassembled WGS sequence"/>
</dbReference>
<dbReference type="EMBL" id="ADMG01000031">
    <property type="protein sequence ID" value="EKB31246.1"/>
    <property type="molecule type" value="Genomic_DNA"/>
</dbReference>
<dbReference type="HOGENOM" id="CLU_3262834_0_0_4"/>
<name>K1JJ39_9BURK</name>
<evidence type="ECO:0000313" key="3">
    <source>
        <dbReference type="EMBL" id="EKB31246.1"/>
    </source>
</evidence>
<organism evidence="2 4">
    <name type="scientific">Sutterella wadsworthensis 2_1_59BFAA</name>
    <dbReference type="NCBI Taxonomy" id="742823"/>
    <lineage>
        <taxon>Bacteria</taxon>
        <taxon>Pseudomonadati</taxon>
        <taxon>Pseudomonadota</taxon>
        <taxon>Betaproteobacteria</taxon>
        <taxon>Burkholderiales</taxon>
        <taxon>Sutterellaceae</taxon>
        <taxon>Sutterella</taxon>
    </lineage>
</organism>
<evidence type="ECO:0000313" key="4">
    <source>
        <dbReference type="Proteomes" id="UP000005835"/>
    </source>
</evidence>
<dbReference type="AlphaFoldDB" id="K1JJ39"/>
<feature type="non-terminal residue" evidence="2">
    <location>
        <position position="43"/>
    </location>
</feature>
<protein>
    <submittedName>
        <fullName evidence="2">Uncharacterized protein</fullName>
    </submittedName>
</protein>
<evidence type="ECO:0000313" key="1">
    <source>
        <dbReference type="EMBL" id="EKB30153.1"/>
    </source>
</evidence>
<evidence type="ECO:0000313" key="2">
    <source>
        <dbReference type="EMBL" id="EKB30171.1"/>
    </source>
</evidence>
<sequence length="43" mass="4857">MTNIVGQLFKSLDPWPGFQITSFKIQVSPVDGRKTLILDLRPV</sequence>